<feature type="region of interest" description="Disordered" evidence="1">
    <location>
        <begin position="307"/>
        <end position="328"/>
    </location>
</feature>
<feature type="region of interest" description="Disordered" evidence="1">
    <location>
        <begin position="112"/>
        <end position="141"/>
    </location>
</feature>
<feature type="region of interest" description="Disordered" evidence="1">
    <location>
        <begin position="218"/>
        <end position="250"/>
    </location>
</feature>
<feature type="region of interest" description="Disordered" evidence="1">
    <location>
        <begin position="365"/>
        <end position="415"/>
    </location>
</feature>
<protein>
    <submittedName>
        <fullName evidence="2">Uncharacterized protein</fullName>
    </submittedName>
</protein>
<proteinExistence type="predicted"/>
<name>A0ABR0KHB2_9EURO</name>
<feature type="compositionally biased region" description="Basic and acidic residues" evidence="1">
    <location>
        <begin position="223"/>
        <end position="244"/>
    </location>
</feature>
<sequence length="428" mass="46577">MATVSTPARQPFGVLNDSKLRSLQSIKNRQNAITPSSAPSLKRRAPSPELSDSENIDPYIFESNTKRKRAAFEDDVSLAKQPRIFTKVVPATTQTYIPPTTIQSYTPRLDSVSKSTRTPLSAPAAAGRSPTRARGRIEKAQPRRRFAPPTLGSLSPSLSITAALKGTLAHKKATRTKKTSTLDEAKPNSWSFDIFEESEEQQDYRMSEWTMTQSSAALEISDDEGKSKTSDGTLEKADRGKENVDPNEMFVSSAPVTRAVAAAAAAAKDEAKIEEPRTPLGDLNAAKFYGEGLDATSVVLVHDDVPQETSAEEEAPAEVQEEQVSAPPVAPALEDFTFEATYEPQADAQTEVPFEEIPEWARRTSLALASDAQNDGQSVQDPDPADIEIWESESARDENEQNEGEHPHHVVISEGQTISLSGGCLQEL</sequence>
<organism evidence="2 3">
    <name type="scientific">Lithohypha guttulata</name>
    <dbReference type="NCBI Taxonomy" id="1690604"/>
    <lineage>
        <taxon>Eukaryota</taxon>
        <taxon>Fungi</taxon>
        <taxon>Dikarya</taxon>
        <taxon>Ascomycota</taxon>
        <taxon>Pezizomycotina</taxon>
        <taxon>Eurotiomycetes</taxon>
        <taxon>Chaetothyriomycetidae</taxon>
        <taxon>Chaetothyriales</taxon>
        <taxon>Trichomeriaceae</taxon>
        <taxon>Lithohypha</taxon>
    </lineage>
</organism>
<feature type="compositionally biased region" description="Acidic residues" evidence="1">
    <location>
        <begin position="310"/>
        <end position="321"/>
    </location>
</feature>
<keyword evidence="3" id="KW-1185">Reference proteome</keyword>
<feature type="compositionally biased region" description="Polar residues" evidence="1">
    <location>
        <begin position="371"/>
        <end position="380"/>
    </location>
</feature>
<dbReference type="EMBL" id="JAVRRG010000023">
    <property type="protein sequence ID" value="KAK5096305.1"/>
    <property type="molecule type" value="Genomic_DNA"/>
</dbReference>
<evidence type="ECO:0000256" key="1">
    <source>
        <dbReference type="SAM" id="MobiDB-lite"/>
    </source>
</evidence>
<comment type="caution">
    <text evidence="2">The sequence shown here is derived from an EMBL/GenBank/DDBJ whole genome shotgun (WGS) entry which is preliminary data.</text>
</comment>
<reference evidence="2 3" key="1">
    <citation type="submission" date="2023-08" db="EMBL/GenBank/DDBJ databases">
        <title>Black Yeasts Isolated from many extreme environments.</title>
        <authorList>
            <person name="Coleine C."/>
            <person name="Stajich J.E."/>
            <person name="Selbmann L."/>
        </authorList>
    </citation>
    <scope>NUCLEOTIDE SEQUENCE [LARGE SCALE GENOMIC DNA]</scope>
    <source>
        <strain evidence="2 3">CCFEE 5885</strain>
    </source>
</reference>
<dbReference type="Proteomes" id="UP001345013">
    <property type="component" value="Unassembled WGS sequence"/>
</dbReference>
<evidence type="ECO:0000313" key="2">
    <source>
        <dbReference type="EMBL" id="KAK5096305.1"/>
    </source>
</evidence>
<feature type="compositionally biased region" description="Polar residues" evidence="1">
    <location>
        <begin position="26"/>
        <end position="39"/>
    </location>
</feature>
<feature type="region of interest" description="Disordered" evidence="1">
    <location>
        <begin position="26"/>
        <end position="61"/>
    </location>
</feature>
<accession>A0ABR0KHB2</accession>
<feature type="compositionally biased region" description="Basic and acidic residues" evidence="1">
    <location>
        <begin position="393"/>
        <end position="408"/>
    </location>
</feature>
<evidence type="ECO:0000313" key="3">
    <source>
        <dbReference type="Proteomes" id="UP001345013"/>
    </source>
</evidence>
<gene>
    <name evidence="2" type="ORF">LTR24_002711</name>
</gene>